<reference evidence="6 8" key="1">
    <citation type="submission" date="2020-01" db="EMBL/GenBank/DDBJ databases">
        <authorList>
            <consortium name="DOE Joint Genome Institute"/>
            <person name="Haridas S."/>
            <person name="Albert R."/>
            <person name="Binder M."/>
            <person name="Bloem J."/>
            <person name="Labutti K."/>
            <person name="Salamov A."/>
            <person name="Andreopoulos B."/>
            <person name="Baker S.E."/>
            <person name="Barry K."/>
            <person name="Bills G."/>
            <person name="Bluhm B.H."/>
            <person name="Cannon C."/>
            <person name="Castanera R."/>
            <person name="Culley D.E."/>
            <person name="Daum C."/>
            <person name="Ezra D."/>
            <person name="Gonzalez J.B."/>
            <person name="Henrissat B."/>
            <person name="Kuo A."/>
            <person name="Liang C."/>
            <person name="Lipzen A."/>
            <person name="Lutzoni F."/>
            <person name="Magnuson J."/>
            <person name="Mondo S."/>
            <person name="Nolan M."/>
            <person name="Ohm R."/>
            <person name="Pangilinan J."/>
            <person name="Park H.-J."/>
            <person name="Ramirez L."/>
            <person name="Alfaro M."/>
            <person name="Sun H."/>
            <person name="Tritt A."/>
            <person name="Yoshinaga Y."/>
            <person name="Zwiers L.-H."/>
            <person name="Turgeon B.G."/>
            <person name="Goodwin S.B."/>
            <person name="Spatafora J.W."/>
            <person name="Crous P.W."/>
            <person name="Grigoriev I.V."/>
        </authorList>
    </citation>
    <scope>NUCLEOTIDE SEQUENCE</scope>
    <source>
        <strain evidence="6 8">CBS 781.70</strain>
    </source>
</reference>
<evidence type="ECO:0000256" key="5">
    <source>
        <dbReference type="SAM" id="MobiDB-lite"/>
    </source>
</evidence>
<reference evidence="8" key="2">
    <citation type="submission" date="2020-04" db="EMBL/GenBank/DDBJ databases">
        <authorList>
            <consortium name="NCBI Genome Project"/>
        </authorList>
    </citation>
    <scope>NUCLEOTIDE SEQUENCE</scope>
    <source>
        <strain evidence="8">CBS 781.70</strain>
    </source>
</reference>
<dbReference type="GO" id="GO:0006271">
    <property type="term" value="P:DNA strand elongation involved in DNA replication"/>
    <property type="evidence" value="ECO:0007669"/>
    <property type="project" value="TreeGrafter"/>
</dbReference>
<organism evidence="6">
    <name type="scientific">Eremomyces bilateralis CBS 781.70</name>
    <dbReference type="NCBI Taxonomy" id="1392243"/>
    <lineage>
        <taxon>Eukaryota</taxon>
        <taxon>Fungi</taxon>
        <taxon>Dikarya</taxon>
        <taxon>Ascomycota</taxon>
        <taxon>Pezizomycotina</taxon>
        <taxon>Dothideomycetes</taxon>
        <taxon>Dothideomycetes incertae sedis</taxon>
        <taxon>Eremomycetales</taxon>
        <taxon>Eremomycetaceae</taxon>
        <taxon>Eremomyces</taxon>
    </lineage>
</organism>
<dbReference type="EMBL" id="ML975166">
    <property type="protein sequence ID" value="KAF1810501.1"/>
    <property type="molecule type" value="Genomic_DNA"/>
</dbReference>
<dbReference type="Proteomes" id="UP000504638">
    <property type="component" value="Unplaced"/>
</dbReference>
<dbReference type="AlphaFoldDB" id="A0A6G1FXU0"/>
<keyword evidence="7" id="KW-1185">Reference proteome</keyword>
<comment type="subcellular location">
    <subcellularLocation>
        <location evidence="1">Nucleus</location>
    </subcellularLocation>
</comment>
<evidence type="ECO:0000313" key="6">
    <source>
        <dbReference type="EMBL" id="KAF1810501.1"/>
    </source>
</evidence>
<keyword evidence="3" id="KW-0235">DNA replication</keyword>
<sequence>MAQDYVDYLAGSVLNDRRPVTYRSLSRALKVHVNIAKQMLYEFHRAQNGRQPGSVHATYLISGLRRIDEPAKTNGSHPDGDDVKMADSSFAHSEMSEGPSQQPETLVKAVQVIPEEKLEEIQGLFSTIKSLHLYSLEPNPVKDLDTLSDCNRIARQNGEAEDPLTSWKQYGVIQNPLAIRRTRQNALSSTPSADNRERPSATPRLSQGSVKAGEGSKLSSNSTNSTSTPKPLATKSKPAPKTGSLGSLGRGTSSLSKAFAKAKPKTVPEPVKKTEDEPMMDASEEEDDEAVLFDDHGKSNEDAMKERAARQEALLTMMEDDDDNVEMQDAKPEVDSPASAAPIDSAAESQPEQPSTESPTMEGGKKRSRRRVTKKVTSKDEEGYLVTKEEQVWESFSEDEPDPPKKTKQAPAPPSAKTKKGGPKAGQGNITSFFKKQ</sequence>
<feature type="compositionally biased region" description="Acidic residues" evidence="5">
    <location>
        <begin position="277"/>
        <end position="292"/>
    </location>
</feature>
<dbReference type="GO" id="GO:1904161">
    <property type="term" value="P:DNA synthesis involved in UV-damage excision repair"/>
    <property type="evidence" value="ECO:0007669"/>
    <property type="project" value="TreeGrafter"/>
</dbReference>
<feature type="region of interest" description="Disordered" evidence="5">
    <location>
        <begin position="69"/>
        <end position="104"/>
    </location>
</feature>
<dbReference type="InterPro" id="IPR041913">
    <property type="entry name" value="POLD3_sf"/>
</dbReference>
<feature type="compositionally biased region" description="Basic and acidic residues" evidence="5">
    <location>
        <begin position="377"/>
        <end position="391"/>
    </location>
</feature>
<feature type="compositionally biased region" description="Polar residues" evidence="5">
    <location>
        <begin position="350"/>
        <end position="359"/>
    </location>
</feature>
<feature type="compositionally biased region" description="Basic residues" evidence="5">
    <location>
        <begin position="366"/>
        <end position="376"/>
    </location>
</feature>
<dbReference type="InterPro" id="IPR019038">
    <property type="entry name" value="POLD3"/>
</dbReference>
<dbReference type="GO" id="GO:0006297">
    <property type="term" value="P:nucleotide-excision repair, DNA gap filling"/>
    <property type="evidence" value="ECO:0007669"/>
    <property type="project" value="TreeGrafter"/>
</dbReference>
<protein>
    <recommendedName>
        <fullName evidence="2">DNA polymerase delta subunit 3</fullName>
    </recommendedName>
</protein>
<accession>A0A6G1FXU0</accession>
<dbReference type="Pfam" id="PF09507">
    <property type="entry name" value="CDC27"/>
    <property type="match status" value="1"/>
</dbReference>
<proteinExistence type="predicted"/>
<dbReference type="GeneID" id="54420529"/>
<dbReference type="GO" id="GO:0003887">
    <property type="term" value="F:DNA-directed DNA polymerase activity"/>
    <property type="evidence" value="ECO:0007669"/>
    <property type="project" value="TreeGrafter"/>
</dbReference>
<evidence type="ECO:0000256" key="1">
    <source>
        <dbReference type="ARBA" id="ARBA00004123"/>
    </source>
</evidence>
<reference evidence="8" key="3">
    <citation type="submission" date="2025-04" db="UniProtKB">
        <authorList>
            <consortium name="RefSeq"/>
        </authorList>
    </citation>
    <scope>IDENTIFICATION</scope>
    <source>
        <strain evidence="8">CBS 781.70</strain>
    </source>
</reference>
<evidence type="ECO:0000256" key="4">
    <source>
        <dbReference type="ARBA" id="ARBA00023242"/>
    </source>
</evidence>
<evidence type="ECO:0000256" key="3">
    <source>
        <dbReference type="ARBA" id="ARBA00022705"/>
    </source>
</evidence>
<dbReference type="GO" id="GO:0043625">
    <property type="term" value="C:delta DNA polymerase complex"/>
    <property type="evidence" value="ECO:0007669"/>
    <property type="project" value="InterPro"/>
</dbReference>
<dbReference type="PANTHER" id="PTHR17598">
    <property type="entry name" value="DNA POLYMERASE DELTA SUBUNIT 3"/>
    <property type="match status" value="1"/>
</dbReference>
<keyword evidence="4" id="KW-0539">Nucleus</keyword>
<name>A0A6G1FXU0_9PEZI</name>
<dbReference type="OrthoDB" id="514823at2759"/>
<dbReference type="RefSeq" id="XP_033532132.1">
    <property type="nucleotide sequence ID" value="XM_033679959.1"/>
</dbReference>
<feature type="compositionally biased region" description="Low complexity" evidence="5">
    <location>
        <begin position="335"/>
        <end position="349"/>
    </location>
</feature>
<feature type="compositionally biased region" description="Low complexity" evidence="5">
    <location>
        <begin position="216"/>
        <end position="232"/>
    </location>
</feature>
<feature type="compositionally biased region" description="Basic and acidic residues" evidence="5">
    <location>
        <begin position="293"/>
        <end position="310"/>
    </location>
</feature>
<dbReference type="PANTHER" id="PTHR17598:SF13">
    <property type="entry name" value="DNA POLYMERASE DELTA SUBUNIT 3"/>
    <property type="match status" value="1"/>
</dbReference>
<gene>
    <name evidence="6 8" type="ORF">P152DRAFT_460641</name>
</gene>
<evidence type="ECO:0000313" key="8">
    <source>
        <dbReference type="RefSeq" id="XP_033532132.1"/>
    </source>
</evidence>
<dbReference type="Gene3D" id="3.90.1030.20">
    <property type="entry name" value="DNA polymerase delta, p66 (Cdc27) subunit, wHTH domain"/>
    <property type="match status" value="1"/>
</dbReference>
<evidence type="ECO:0000256" key="2">
    <source>
        <dbReference type="ARBA" id="ARBA00017589"/>
    </source>
</evidence>
<evidence type="ECO:0000313" key="7">
    <source>
        <dbReference type="Proteomes" id="UP000504638"/>
    </source>
</evidence>
<feature type="compositionally biased region" description="Low complexity" evidence="5">
    <location>
        <begin position="242"/>
        <end position="256"/>
    </location>
</feature>
<feature type="region of interest" description="Disordered" evidence="5">
    <location>
        <begin position="185"/>
        <end position="437"/>
    </location>
</feature>